<feature type="compositionally biased region" description="Basic and acidic residues" evidence="2">
    <location>
        <begin position="1819"/>
        <end position="1830"/>
    </location>
</feature>
<feature type="region of interest" description="Disordered" evidence="2">
    <location>
        <begin position="312"/>
        <end position="439"/>
    </location>
</feature>
<feature type="region of interest" description="Disordered" evidence="2">
    <location>
        <begin position="1596"/>
        <end position="1621"/>
    </location>
</feature>
<keyword evidence="1" id="KW-0175">Coiled coil</keyword>
<dbReference type="EMBL" id="JH817012">
    <property type="protein sequence ID" value="EKC37591.1"/>
    <property type="molecule type" value="Genomic_DNA"/>
</dbReference>
<protein>
    <submittedName>
        <fullName evidence="3">Uncharacterized protein</fullName>
    </submittedName>
</protein>
<feature type="compositionally biased region" description="Basic and acidic residues" evidence="2">
    <location>
        <begin position="332"/>
        <end position="341"/>
    </location>
</feature>
<feature type="region of interest" description="Disordered" evidence="2">
    <location>
        <begin position="43"/>
        <end position="135"/>
    </location>
</feature>
<feature type="compositionally biased region" description="Basic and acidic residues" evidence="2">
    <location>
        <begin position="418"/>
        <end position="436"/>
    </location>
</feature>
<feature type="compositionally biased region" description="Basic and acidic residues" evidence="2">
    <location>
        <begin position="587"/>
        <end position="597"/>
    </location>
</feature>
<feature type="region of interest" description="Disordered" evidence="2">
    <location>
        <begin position="1382"/>
        <end position="1402"/>
    </location>
</feature>
<feature type="region of interest" description="Disordered" evidence="2">
    <location>
        <begin position="587"/>
        <end position="608"/>
    </location>
</feature>
<gene>
    <name evidence="3" type="ORF">CGI_10026875</name>
</gene>
<proteinExistence type="predicted"/>
<reference evidence="3" key="1">
    <citation type="journal article" date="2012" name="Nature">
        <title>The oyster genome reveals stress adaptation and complexity of shell formation.</title>
        <authorList>
            <person name="Zhang G."/>
            <person name="Fang X."/>
            <person name="Guo X."/>
            <person name="Li L."/>
            <person name="Luo R."/>
            <person name="Xu F."/>
            <person name="Yang P."/>
            <person name="Zhang L."/>
            <person name="Wang X."/>
            <person name="Qi H."/>
            <person name="Xiong Z."/>
            <person name="Que H."/>
            <person name="Xie Y."/>
            <person name="Holland P.W."/>
            <person name="Paps J."/>
            <person name="Zhu Y."/>
            <person name="Wu F."/>
            <person name="Chen Y."/>
            <person name="Wang J."/>
            <person name="Peng C."/>
            <person name="Meng J."/>
            <person name="Yang L."/>
            <person name="Liu J."/>
            <person name="Wen B."/>
            <person name="Zhang N."/>
            <person name="Huang Z."/>
            <person name="Zhu Q."/>
            <person name="Feng Y."/>
            <person name="Mount A."/>
            <person name="Hedgecock D."/>
            <person name="Xu Z."/>
            <person name="Liu Y."/>
            <person name="Domazet-Loso T."/>
            <person name="Du Y."/>
            <person name="Sun X."/>
            <person name="Zhang S."/>
            <person name="Liu B."/>
            <person name="Cheng P."/>
            <person name="Jiang X."/>
            <person name="Li J."/>
            <person name="Fan D."/>
            <person name="Wang W."/>
            <person name="Fu W."/>
            <person name="Wang T."/>
            <person name="Wang B."/>
            <person name="Zhang J."/>
            <person name="Peng Z."/>
            <person name="Li Y."/>
            <person name="Li N."/>
            <person name="Wang J."/>
            <person name="Chen M."/>
            <person name="He Y."/>
            <person name="Tan F."/>
            <person name="Song X."/>
            <person name="Zheng Q."/>
            <person name="Huang R."/>
            <person name="Yang H."/>
            <person name="Du X."/>
            <person name="Chen L."/>
            <person name="Yang M."/>
            <person name="Gaffney P.M."/>
            <person name="Wang S."/>
            <person name="Luo L."/>
            <person name="She Z."/>
            <person name="Ming Y."/>
            <person name="Huang W."/>
            <person name="Zhang S."/>
            <person name="Huang B."/>
            <person name="Zhang Y."/>
            <person name="Qu T."/>
            <person name="Ni P."/>
            <person name="Miao G."/>
            <person name="Wang J."/>
            <person name="Wang Q."/>
            <person name="Steinberg C.E."/>
            <person name="Wang H."/>
            <person name="Li N."/>
            <person name="Qian L."/>
            <person name="Zhang G."/>
            <person name="Li Y."/>
            <person name="Yang H."/>
            <person name="Liu X."/>
            <person name="Wang J."/>
            <person name="Yin Y."/>
            <person name="Wang J."/>
        </authorList>
    </citation>
    <scope>NUCLEOTIDE SEQUENCE [LARGE SCALE GENOMIC DNA]</scope>
    <source>
        <strain evidence="3">05x7-T-G4-1.051#20</strain>
    </source>
</reference>
<feature type="compositionally biased region" description="Basic and acidic residues" evidence="2">
    <location>
        <begin position="1759"/>
        <end position="1776"/>
    </location>
</feature>
<organism evidence="3">
    <name type="scientific">Magallana gigas</name>
    <name type="common">Pacific oyster</name>
    <name type="synonym">Crassostrea gigas</name>
    <dbReference type="NCBI Taxonomy" id="29159"/>
    <lineage>
        <taxon>Eukaryota</taxon>
        <taxon>Metazoa</taxon>
        <taxon>Spiralia</taxon>
        <taxon>Lophotrochozoa</taxon>
        <taxon>Mollusca</taxon>
        <taxon>Bivalvia</taxon>
        <taxon>Autobranchia</taxon>
        <taxon>Pteriomorphia</taxon>
        <taxon>Ostreida</taxon>
        <taxon>Ostreoidea</taxon>
        <taxon>Ostreidae</taxon>
        <taxon>Magallana</taxon>
    </lineage>
</organism>
<name>K1RST5_MAGGI</name>
<evidence type="ECO:0000256" key="2">
    <source>
        <dbReference type="SAM" id="MobiDB-lite"/>
    </source>
</evidence>
<feature type="compositionally biased region" description="Polar residues" evidence="2">
    <location>
        <begin position="320"/>
        <end position="331"/>
    </location>
</feature>
<evidence type="ECO:0000256" key="1">
    <source>
        <dbReference type="SAM" id="Coils"/>
    </source>
</evidence>
<feature type="compositionally biased region" description="Basic and acidic residues" evidence="2">
    <location>
        <begin position="1602"/>
        <end position="1621"/>
    </location>
</feature>
<feature type="compositionally biased region" description="Basic and acidic residues" evidence="2">
    <location>
        <begin position="80"/>
        <end position="96"/>
    </location>
</feature>
<dbReference type="HOGENOM" id="CLU_235319_0_0_1"/>
<feature type="compositionally biased region" description="Basic and acidic residues" evidence="2">
    <location>
        <begin position="377"/>
        <end position="390"/>
    </location>
</feature>
<sequence length="1924" mass="218971">MEDAGGNLHVMHHHRRFQVLWNQKGQDSVVIGLSRDSADEKLRNIGGKQSGKSHIEQQPPLPPRHTHSLPLNVRNALDTEADRNSSVDWEMADRRTQRASNNKQTTSYDSRSAEVKRRSRSAGPPGKNKMRNSMDEKRFLAAQEKKSKASRYYQRQQELKHGMRHSLYNEPQSDEGGFPNYSSSASDSDANNKTKWVKNPLNIKKTKKYEKRQPTGTSDNGVYSINENEYNRLENQNMKNRQATRAGVFRDSEYRDKNGNPKNKFQKLEERRNQRIDYTVTSDDEVNSPEAGITKLRQRALQGSKLSTQLPDTLEDWNKSSKAPQVSSSTFEVKRTFHDNTEQVENGSSSSEQITLRQIGPGIRASKSPGQTSSDGGQRRERTVGQEKRPIVQGSYRKIPKQESDFLKIQNVSGTKQETSRDQESRSGDSVNRIRELPSGGYVRYTAESQRNPAINVRNKHDKSEEKVINFQEVQSNQPVPIKKAIDRMESKRKSYSDEDSLDDLVESNIQYLESEFENGKLKKLHTTRPSKFPVTVEHRDVNKEKRRSASLDGYGRPSDSFQSEVKLRLQIPSMTQSARFYQTKIDPRNNHDEGAKPHRYSPQVPRKPVHVTNYQPQYQNGAVFQNTVPKYERKFQSATASPYLQRRGLDFGEIEDISRSENQLNTQDKGFSYQLPSNFIHPCFKEYQKTETTVYRSKDDDVISKESVTKSISVPAMESGMFSDVDYDIEVSERIKKWEKYMKKPVVIEGDKPLSSISENAWAVEPETPVPVPQTIAVSSTSVTVTKAPPQPVERIKTLGSVETPTSYFEPKVKSSETNTHRIFRVVQDSRSQQDSDPIDECGYKWVQNPLMTDIKGDNIQQTDMRSACVEESVLSPYVICRQGWPPQTLSNLDAEKRPMRLSRLEDEINELQDIKIETVRDLRRKFDSDASGNESTDVTKTPSTPAIMTPMRQRKQFVRPAHIQESKTVYLKVSNQIDSPTSPQSNNYERKINTLKAEKPPVVDDVWSPNMPSDKGLVSIERVKARTLQTIPFTEDPIWKEIEEMTNMELLVNEVNEPPISTSPLPPSDSSRLKRNSYVGFEKSPAVQSTLVPSASQRQAKPIVKAKPYITPTIQPLKLTVDTKSSVDALDEVLEDIRSSLQKKPLSPSVQRKRTDDTGSSSILSPTVSSTGQIFFPTKSTVKAETLNPTVSGKANQFGYKPSWQDQYETEDLISSMEQSTYIQNQATYIDPQFTKFPHIINGNYQLDPHLLKEKLLSTGLAEYQSETEEVRKQKKPPTPPERTCDVERQVLRSMEELRKLAEDVETRLHQIRTKIIESDENKLDMVVSTLKKFEPDINLKQDIESESREEHSRKMKKMEEALSELNRIYKQLDIDEERSKGATSLGRSKSFNTNSSRPEFKRTFSDSDYNVNVYRDECIAEVEKETQREFEDINKSFQTLLAEVSSDALQSPKTRVDEVDHNAQINASLENFLGEFRASNARSTSESVDPTELRKQFTNPDDYSPAPQNTCTDILKSEVFTACSGPFNVLVGINGKPRRPSPLPRKRPQPRASVKKEEIIQTENHVNTTRDEGTNCVPVTETKTSAIRIQLSPSLSRESASRDCSEGEDSRIKKNDKAQRRFKKNIALSHRKSMPADMIQKSVETQTSDTNWATSVANMREIFTKKLEREDSISSESSVDARGPRKRRQIARGIAMMLEFFSSSEDERGKLTLSHSRSAPDLRSLFEADCQDKPVSNKIQTPRSVKQRHETRSRKRSIELRKKRKGSDDKTEETSLASTTSDDGYGTKPPLHPGTQRAFSPDIKSEGTSEETQPNTRDELREDTQTNKTDFDKLMACRRKNCDKNTADAERPRSFHELLAMFESDPLKLTKMKNSLRKCASVDGIEQETIFRKTFSSEPDLSKLAGISNGQAIFQLEVTLK</sequence>
<feature type="region of interest" description="Disordered" evidence="2">
    <location>
        <begin position="1730"/>
        <end position="1830"/>
    </location>
</feature>
<feature type="compositionally biased region" description="Polar residues" evidence="2">
    <location>
        <begin position="98"/>
        <end position="110"/>
    </location>
</feature>
<feature type="compositionally biased region" description="Basic residues" evidence="2">
    <location>
        <begin position="1748"/>
        <end position="1758"/>
    </location>
</feature>
<feature type="region of interest" description="Disordered" evidence="2">
    <location>
        <begin position="1537"/>
        <end position="1558"/>
    </location>
</feature>
<feature type="region of interest" description="Disordered" evidence="2">
    <location>
        <begin position="167"/>
        <end position="199"/>
    </location>
</feature>
<evidence type="ECO:0000313" key="3">
    <source>
        <dbReference type="EMBL" id="EKC37591.1"/>
    </source>
</evidence>
<feature type="compositionally biased region" description="Polar residues" evidence="2">
    <location>
        <begin position="343"/>
        <end position="356"/>
    </location>
</feature>
<feature type="compositionally biased region" description="Polar residues" evidence="2">
    <location>
        <begin position="1384"/>
        <end position="1400"/>
    </location>
</feature>
<feature type="region of interest" description="Disordered" evidence="2">
    <location>
        <begin position="1144"/>
        <end position="1167"/>
    </location>
</feature>
<dbReference type="InParanoid" id="K1RST5"/>
<accession>K1RST5</accession>
<feature type="compositionally biased region" description="Low complexity" evidence="2">
    <location>
        <begin position="182"/>
        <end position="191"/>
    </location>
</feature>
<feature type="compositionally biased region" description="Basic residues" evidence="2">
    <location>
        <begin position="1539"/>
        <end position="1552"/>
    </location>
</feature>
<feature type="coiled-coil region" evidence="1">
    <location>
        <begin position="1351"/>
        <end position="1381"/>
    </location>
</feature>